<evidence type="ECO:0000313" key="2">
    <source>
        <dbReference type="EMBL" id="SER33367.1"/>
    </source>
</evidence>
<dbReference type="SFLD" id="SFLDS00003">
    <property type="entry name" value="Haloacid_Dehalogenase"/>
    <property type="match status" value="1"/>
</dbReference>
<dbReference type="Proteomes" id="UP000199128">
    <property type="component" value="Unassembled WGS sequence"/>
</dbReference>
<reference evidence="2" key="2">
    <citation type="submission" date="2016-10" db="EMBL/GenBank/DDBJ databases">
        <authorList>
            <person name="de Groot N.N."/>
        </authorList>
    </citation>
    <scope>NUCLEOTIDE SEQUENCE [LARGE SCALE GENOMIC DNA]</scope>
    <source>
        <strain evidence="2">KHGC19</strain>
    </source>
</reference>
<dbReference type="InterPro" id="IPR023214">
    <property type="entry name" value="HAD_sf"/>
</dbReference>
<evidence type="ECO:0000313" key="4">
    <source>
        <dbReference type="Proteomes" id="UP000199135"/>
    </source>
</evidence>
<accession>A0A1H9NC88</accession>
<reference evidence="3 4" key="1">
    <citation type="submission" date="2016-10" db="EMBL/GenBank/DDBJ databases">
        <authorList>
            <person name="Varghese N."/>
            <person name="Submissions S."/>
        </authorList>
    </citation>
    <scope>NUCLEOTIDE SEQUENCE [LARGE SCALE GENOMIC DNA]</scope>
    <source>
        <strain evidence="3">KHGC19</strain>
        <strain evidence="1 4">WCP15</strain>
    </source>
</reference>
<dbReference type="RefSeq" id="WP_078686583.1">
    <property type="nucleotide sequence ID" value="NZ_FNWT01000005.1"/>
</dbReference>
<dbReference type="GO" id="GO:0016791">
    <property type="term" value="F:phosphatase activity"/>
    <property type="evidence" value="ECO:0007669"/>
    <property type="project" value="TreeGrafter"/>
</dbReference>
<dbReference type="Proteomes" id="UP000199135">
    <property type="component" value="Unassembled WGS sequence"/>
</dbReference>
<dbReference type="Gene3D" id="1.10.150.240">
    <property type="entry name" value="Putative phosphatase, domain 2"/>
    <property type="match status" value="1"/>
</dbReference>
<organism evidence="2 3">
    <name type="scientific">Parafannyhessea umbonata</name>
    <dbReference type="NCBI Taxonomy" id="604330"/>
    <lineage>
        <taxon>Bacteria</taxon>
        <taxon>Bacillati</taxon>
        <taxon>Actinomycetota</taxon>
        <taxon>Coriobacteriia</taxon>
        <taxon>Coriobacteriales</taxon>
        <taxon>Atopobiaceae</taxon>
        <taxon>Parafannyhessea</taxon>
    </lineage>
</organism>
<dbReference type="EMBL" id="FNWT01000005">
    <property type="protein sequence ID" value="SEH55430.1"/>
    <property type="molecule type" value="Genomic_DNA"/>
</dbReference>
<proteinExistence type="predicted"/>
<dbReference type="SFLD" id="SFLDG01129">
    <property type="entry name" value="C1.5:_HAD__Beta-PGM__Phosphata"/>
    <property type="match status" value="1"/>
</dbReference>
<dbReference type="EMBL" id="FOGP01000001">
    <property type="protein sequence ID" value="SER33367.1"/>
    <property type="molecule type" value="Genomic_DNA"/>
</dbReference>
<evidence type="ECO:0000313" key="1">
    <source>
        <dbReference type="EMBL" id="SEH55430.1"/>
    </source>
</evidence>
<dbReference type="AlphaFoldDB" id="A0A1H9NC88"/>
<protein>
    <submittedName>
        <fullName evidence="2">Haloacid dehalogenase superfamily, subfamily IA, variant 3 with third motif having DD or ED</fullName>
    </submittedName>
</protein>
<evidence type="ECO:0000313" key="3">
    <source>
        <dbReference type="Proteomes" id="UP000199128"/>
    </source>
</evidence>
<dbReference type="PANTHER" id="PTHR18901">
    <property type="entry name" value="2-DEOXYGLUCOSE-6-PHOSPHATE PHOSPHATASE 2"/>
    <property type="match status" value="1"/>
</dbReference>
<dbReference type="CDD" id="cd07505">
    <property type="entry name" value="HAD_BPGM-like"/>
    <property type="match status" value="1"/>
</dbReference>
<dbReference type="PRINTS" id="PR00413">
    <property type="entry name" value="HADHALOGNASE"/>
</dbReference>
<dbReference type="Pfam" id="PF00702">
    <property type="entry name" value="Hydrolase"/>
    <property type="match status" value="1"/>
</dbReference>
<dbReference type="InterPro" id="IPR036412">
    <property type="entry name" value="HAD-like_sf"/>
</dbReference>
<gene>
    <name evidence="2" type="ORF">SAMN05216446_0354</name>
    <name evidence="1" type="ORF">SAMN05216447_105110</name>
</gene>
<dbReference type="NCBIfam" id="TIGR01509">
    <property type="entry name" value="HAD-SF-IA-v3"/>
    <property type="match status" value="1"/>
</dbReference>
<keyword evidence="4" id="KW-1185">Reference proteome</keyword>
<dbReference type="SUPFAM" id="SSF56784">
    <property type="entry name" value="HAD-like"/>
    <property type="match status" value="1"/>
</dbReference>
<dbReference type="Gene3D" id="3.40.50.1000">
    <property type="entry name" value="HAD superfamily/HAD-like"/>
    <property type="match status" value="1"/>
</dbReference>
<name>A0A1H9NC88_9ACTN</name>
<dbReference type="InterPro" id="IPR023198">
    <property type="entry name" value="PGP-like_dom2"/>
</dbReference>
<sequence length="226" mass="24801">MTINNDAPSPLWPPAFEAAIFDFDGTISDTAALWRRVDEEFLGARGFVVPDDYALTLSTLGFSKGAEYTIERFGLDESVESICAEWVRMGRKLYEAEATLRPGVVDYIGRLRARGVQVALATTNDPEVLDGLSQVDVASLFDVRVHGREVARGKDHPDIYLEAARRLGADPASCIVFEDIPAALASARAAGMLACGVRSSDPVQDMRQIEREADLVLDDWRDLARP</sequence>
<dbReference type="PANTHER" id="PTHR18901:SF38">
    <property type="entry name" value="PSEUDOURIDINE-5'-PHOSPHATASE"/>
    <property type="match status" value="1"/>
</dbReference>
<dbReference type="InterPro" id="IPR006439">
    <property type="entry name" value="HAD-SF_hydro_IA"/>
</dbReference>